<dbReference type="EC" id="6.3.2.1" evidence="3"/>
<dbReference type="SUPFAM" id="SSF52374">
    <property type="entry name" value="Nucleotidylyl transferase"/>
    <property type="match status" value="1"/>
</dbReference>
<keyword evidence="8" id="KW-0067">ATP-binding</keyword>
<dbReference type="CDD" id="cd00560">
    <property type="entry name" value="PanC"/>
    <property type="match status" value="1"/>
</dbReference>
<dbReference type="OrthoDB" id="2020436at2759"/>
<comment type="similarity">
    <text evidence="2">Belongs to the pantothenate synthetase family.</text>
</comment>
<dbReference type="InterPro" id="IPR004821">
    <property type="entry name" value="Cyt_trans-like"/>
</dbReference>
<evidence type="ECO:0000313" key="13">
    <source>
        <dbReference type="Proteomes" id="UP000095038"/>
    </source>
</evidence>
<dbReference type="EMBL" id="KV454486">
    <property type="protein sequence ID" value="ODV59490.1"/>
    <property type="molecule type" value="Genomic_DNA"/>
</dbReference>
<dbReference type="InterPro" id="IPR003721">
    <property type="entry name" value="Pantoate_ligase"/>
</dbReference>
<name>A0A1D2VDA2_9ASCO</name>
<evidence type="ECO:0000256" key="3">
    <source>
        <dbReference type="ARBA" id="ARBA00012219"/>
    </source>
</evidence>
<evidence type="ECO:0000256" key="10">
    <source>
        <dbReference type="ARBA" id="ARBA00032806"/>
    </source>
</evidence>
<dbReference type="GO" id="GO:0015940">
    <property type="term" value="P:pantothenate biosynthetic process"/>
    <property type="evidence" value="ECO:0007669"/>
    <property type="project" value="UniProtKB-UniPathway"/>
</dbReference>
<evidence type="ECO:0000256" key="11">
    <source>
        <dbReference type="ARBA" id="ARBA00048258"/>
    </source>
</evidence>
<evidence type="ECO:0000256" key="4">
    <source>
        <dbReference type="ARBA" id="ARBA00015647"/>
    </source>
</evidence>
<reference evidence="13" key="1">
    <citation type="submission" date="2016-05" db="EMBL/GenBank/DDBJ databases">
        <title>Comparative genomics of biotechnologically important yeasts.</title>
        <authorList>
            <consortium name="DOE Joint Genome Institute"/>
            <person name="Riley R."/>
            <person name="Haridas S."/>
            <person name="Wolfe K.H."/>
            <person name="Lopes M.R."/>
            <person name="Hittinger C.T."/>
            <person name="Goker M."/>
            <person name="Salamov A."/>
            <person name="Wisecaver J."/>
            <person name="Long T.M."/>
            <person name="Aerts A.L."/>
            <person name="Barry K."/>
            <person name="Choi C."/>
            <person name="Clum A."/>
            <person name="Coughlan A.Y."/>
            <person name="Deshpande S."/>
            <person name="Douglass A.P."/>
            <person name="Hanson S.J."/>
            <person name="Klenk H.-P."/>
            <person name="Labutti K."/>
            <person name="Lapidus A."/>
            <person name="Lindquist E."/>
            <person name="Lipzen A."/>
            <person name="Meier-Kolthoff J.P."/>
            <person name="Ohm R.A."/>
            <person name="Otillar R.P."/>
            <person name="Pangilinan J."/>
            <person name="Peng Y."/>
            <person name="Rokas A."/>
            <person name="Rosa C.A."/>
            <person name="Scheuner C."/>
            <person name="Sibirny A.A."/>
            <person name="Slot J.C."/>
            <person name="Stielow J.B."/>
            <person name="Sun H."/>
            <person name="Kurtzman C.P."/>
            <person name="Blackwell M."/>
            <person name="Grigoriev I.V."/>
            <person name="Jeffries T.W."/>
        </authorList>
    </citation>
    <scope>NUCLEOTIDE SEQUENCE [LARGE SCALE GENOMIC DNA]</scope>
    <source>
        <strain evidence="13">DSM 1968</strain>
    </source>
</reference>
<dbReference type="Gene3D" id="3.30.1300.10">
    <property type="entry name" value="Pantoate-beta-alanine ligase, C-terminal domain"/>
    <property type="match status" value="1"/>
</dbReference>
<dbReference type="AlphaFoldDB" id="A0A1D2VDA2"/>
<sequence>MTISDYYSDDEELYLVLLQPLVLKTIDEVRNWRLTCLFDNKSVGFVPTMGALHNGHISLVNNSLNSNDRTIVSIFVNPSQFAPTEDLDSYPKTFDQDLEILSKLKSSYNNLITRVDAIFFPSVNEIYPSGIPLDVEKQQGAFVSVKGLSEQLEGKTRPNFFRGVSTVITKFFNIITPTNVYFGQKDIQQVLVIKKLIKDLIYPINLNVVPIQRDPETNLALSSRNLYFDAKSRNFASIVYKSLNLIENLYKENNIKDCGILKEKFSRFLKPHGDSELLKIDYISIADKENLMELNEIDSNTGAIISCAIYIKNNQDGKFIRLIDNIIV</sequence>
<keyword evidence="13" id="KW-1185">Reference proteome</keyword>
<evidence type="ECO:0000256" key="8">
    <source>
        <dbReference type="ARBA" id="ARBA00022840"/>
    </source>
</evidence>
<evidence type="ECO:0000256" key="1">
    <source>
        <dbReference type="ARBA" id="ARBA00004990"/>
    </source>
</evidence>
<dbReference type="Gene3D" id="3.40.50.620">
    <property type="entry name" value="HUPs"/>
    <property type="match status" value="1"/>
</dbReference>
<dbReference type="InterPro" id="IPR014729">
    <property type="entry name" value="Rossmann-like_a/b/a_fold"/>
</dbReference>
<proteinExistence type="inferred from homology"/>
<dbReference type="GO" id="GO:0004592">
    <property type="term" value="F:pantoate-beta-alanine ligase activity"/>
    <property type="evidence" value="ECO:0007669"/>
    <property type="project" value="UniProtKB-EC"/>
</dbReference>
<dbReference type="InterPro" id="IPR042176">
    <property type="entry name" value="Pantoate_ligase_C"/>
</dbReference>
<gene>
    <name evidence="12" type="ORF">ASCRUDRAFT_37578</name>
</gene>
<comment type="pathway">
    <text evidence="1">Cofactor biosynthesis; (R)-pantothenate biosynthesis; (R)-pantothenate from (R)-pantoate and beta-alanine: step 1/1.</text>
</comment>
<keyword evidence="5" id="KW-0436">Ligase</keyword>
<dbReference type="NCBIfam" id="TIGR00125">
    <property type="entry name" value="cyt_tran_rel"/>
    <property type="match status" value="1"/>
</dbReference>
<keyword evidence="7" id="KW-0547">Nucleotide-binding</keyword>
<dbReference type="STRING" id="1344418.A0A1D2VDA2"/>
<dbReference type="UniPathway" id="UPA00028">
    <property type="reaction ID" value="UER00005"/>
</dbReference>
<dbReference type="HAMAP" id="MF_00158">
    <property type="entry name" value="PanC"/>
    <property type="match status" value="1"/>
</dbReference>
<dbReference type="Proteomes" id="UP000095038">
    <property type="component" value="Unassembled WGS sequence"/>
</dbReference>
<evidence type="ECO:0000256" key="7">
    <source>
        <dbReference type="ARBA" id="ARBA00022741"/>
    </source>
</evidence>
<evidence type="ECO:0000256" key="6">
    <source>
        <dbReference type="ARBA" id="ARBA00022655"/>
    </source>
</evidence>
<dbReference type="InParanoid" id="A0A1D2VDA2"/>
<dbReference type="RefSeq" id="XP_020045797.1">
    <property type="nucleotide sequence ID" value="XM_020190778.1"/>
</dbReference>
<evidence type="ECO:0000313" key="12">
    <source>
        <dbReference type="EMBL" id="ODV59490.1"/>
    </source>
</evidence>
<dbReference type="GeneID" id="30964414"/>
<dbReference type="FunCoup" id="A0A1D2VDA2">
    <property type="interactions" value="197"/>
</dbReference>
<evidence type="ECO:0000256" key="2">
    <source>
        <dbReference type="ARBA" id="ARBA00009256"/>
    </source>
</evidence>
<protein>
    <recommendedName>
        <fullName evidence="4">Pantoate--beta-alanine ligase</fullName>
        <ecNumber evidence="3">6.3.2.1</ecNumber>
    </recommendedName>
    <alternativeName>
        <fullName evidence="10">Pantoate-activating enzyme</fullName>
    </alternativeName>
    <alternativeName>
        <fullName evidence="9">Pantothenate synthetase</fullName>
    </alternativeName>
</protein>
<dbReference type="PANTHER" id="PTHR21299:SF1">
    <property type="entry name" value="PANTOATE--BETA-ALANINE LIGASE"/>
    <property type="match status" value="1"/>
</dbReference>
<comment type="catalytic activity">
    <reaction evidence="11">
        <text>(R)-pantoate + beta-alanine + ATP = (R)-pantothenate + AMP + diphosphate + H(+)</text>
        <dbReference type="Rhea" id="RHEA:10912"/>
        <dbReference type="ChEBI" id="CHEBI:15378"/>
        <dbReference type="ChEBI" id="CHEBI:15980"/>
        <dbReference type="ChEBI" id="CHEBI:29032"/>
        <dbReference type="ChEBI" id="CHEBI:30616"/>
        <dbReference type="ChEBI" id="CHEBI:33019"/>
        <dbReference type="ChEBI" id="CHEBI:57966"/>
        <dbReference type="ChEBI" id="CHEBI:456215"/>
        <dbReference type="EC" id="6.3.2.1"/>
    </reaction>
</comment>
<dbReference type="PANTHER" id="PTHR21299">
    <property type="entry name" value="CYTIDYLATE KINASE/PANTOATE-BETA-ALANINE LIGASE"/>
    <property type="match status" value="1"/>
</dbReference>
<organism evidence="12 13">
    <name type="scientific">Ascoidea rubescens DSM 1968</name>
    <dbReference type="NCBI Taxonomy" id="1344418"/>
    <lineage>
        <taxon>Eukaryota</taxon>
        <taxon>Fungi</taxon>
        <taxon>Dikarya</taxon>
        <taxon>Ascomycota</taxon>
        <taxon>Saccharomycotina</taxon>
        <taxon>Saccharomycetes</taxon>
        <taxon>Ascoideaceae</taxon>
        <taxon>Ascoidea</taxon>
    </lineage>
</organism>
<dbReference type="GO" id="GO:0005524">
    <property type="term" value="F:ATP binding"/>
    <property type="evidence" value="ECO:0007669"/>
    <property type="project" value="UniProtKB-KW"/>
</dbReference>
<dbReference type="NCBIfam" id="TIGR00018">
    <property type="entry name" value="panC"/>
    <property type="match status" value="1"/>
</dbReference>
<dbReference type="Pfam" id="PF02569">
    <property type="entry name" value="Pantoate_ligase"/>
    <property type="match status" value="1"/>
</dbReference>
<evidence type="ECO:0000256" key="9">
    <source>
        <dbReference type="ARBA" id="ARBA00029902"/>
    </source>
</evidence>
<evidence type="ECO:0000256" key="5">
    <source>
        <dbReference type="ARBA" id="ARBA00022598"/>
    </source>
</evidence>
<accession>A0A1D2VDA2</accession>
<keyword evidence="6" id="KW-0566">Pantothenate biosynthesis</keyword>
<dbReference type="FunFam" id="3.40.50.620:FF:000013">
    <property type="entry name" value="Pantothenate synthetase"/>
    <property type="match status" value="1"/>
</dbReference>